<gene>
    <name evidence="1" type="ORF">MM415A02226_0009</name>
</gene>
<dbReference type="AlphaFoldDB" id="A0A6M3JUS6"/>
<name>A0A6M3JUS6_9ZZZZ</name>
<dbReference type="EMBL" id="MT142055">
    <property type="protein sequence ID" value="QJA73819.1"/>
    <property type="molecule type" value="Genomic_DNA"/>
</dbReference>
<sequence>MTKKETEVIISLIDMFQFDCADWTLEGINLGELKKKLLEGIK</sequence>
<protein>
    <submittedName>
        <fullName evidence="1">Uncharacterized protein</fullName>
    </submittedName>
</protein>
<organism evidence="1">
    <name type="scientific">viral metagenome</name>
    <dbReference type="NCBI Taxonomy" id="1070528"/>
    <lineage>
        <taxon>unclassified sequences</taxon>
        <taxon>metagenomes</taxon>
        <taxon>organismal metagenomes</taxon>
    </lineage>
</organism>
<reference evidence="1" key="1">
    <citation type="submission" date="2020-03" db="EMBL/GenBank/DDBJ databases">
        <title>The deep terrestrial virosphere.</title>
        <authorList>
            <person name="Holmfeldt K."/>
            <person name="Nilsson E."/>
            <person name="Simone D."/>
            <person name="Lopez-Fernandez M."/>
            <person name="Wu X."/>
            <person name="de Brujin I."/>
            <person name="Lundin D."/>
            <person name="Andersson A."/>
            <person name="Bertilsson S."/>
            <person name="Dopson M."/>
        </authorList>
    </citation>
    <scope>NUCLEOTIDE SEQUENCE</scope>
    <source>
        <strain evidence="1">MM415A02226</strain>
    </source>
</reference>
<evidence type="ECO:0000313" key="1">
    <source>
        <dbReference type="EMBL" id="QJA73819.1"/>
    </source>
</evidence>
<proteinExistence type="predicted"/>
<accession>A0A6M3JUS6</accession>